<evidence type="ECO:0000313" key="3">
    <source>
        <dbReference type="Proteomes" id="UP000595823"/>
    </source>
</evidence>
<dbReference type="Proteomes" id="UP000595823">
    <property type="component" value="Chromosome"/>
</dbReference>
<accession>A0A7T6Z651</accession>
<dbReference type="KEGG" id="scia:HUG15_19910"/>
<feature type="transmembrane region" description="Helical" evidence="1">
    <location>
        <begin position="40"/>
        <end position="62"/>
    </location>
</feature>
<keyword evidence="1" id="KW-0472">Membrane</keyword>
<organism evidence="2 3">
    <name type="scientific">Salicibibacter cibarius</name>
    <dbReference type="NCBI Taxonomy" id="2743000"/>
    <lineage>
        <taxon>Bacteria</taxon>
        <taxon>Bacillati</taxon>
        <taxon>Bacillota</taxon>
        <taxon>Bacilli</taxon>
        <taxon>Bacillales</taxon>
        <taxon>Bacillaceae</taxon>
        <taxon>Salicibibacter</taxon>
    </lineage>
</organism>
<dbReference type="EMBL" id="CP054705">
    <property type="protein sequence ID" value="QQK77626.1"/>
    <property type="molecule type" value="Genomic_DNA"/>
</dbReference>
<keyword evidence="1" id="KW-1133">Transmembrane helix</keyword>
<name>A0A7T6Z651_9BACI</name>
<feature type="transmembrane region" description="Helical" evidence="1">
    <location>
        <begin position="7"/>
        <end position="28"/>
    </location>
</feature>
<keyword evidence="3" id="KW-1185">Reference proteome</keyword>
<proteinExistence type="predicted"/>
<dbReference type="AlphaFoldDB" id="A0A7T6Z651"/>
<reference evidence="2 3" key="1">
    <citation type="submission" date="2020-06" db="EMBL/GenBank/DDBJ databases">
        <title>Genomic analysis of Salicibibacter sp. NKC5-3.</title>
        <authorList>
            <person name="Oh Y.J."/>
        </authorList>
    </citation>
    <scope>NUCLEOTIDE SEQUENCE [LARGE SCALE GENOMIC DNA]</scope>
    <source>
        <strain evidence="2 3">NKC5-3</strain>
    </source>
</reference>
<evidence type="ECO:0000313" key="2">
    <source>
        <dbReference type="EMBL" id="QQK77626.1"/>
    </source>
</evidence>
<keyword evidence="1" id="KW-0812">Transmembrane</keyword>
<evidence type="ECO:0000256" key="1">
    <source>
        <dbReference type="SAM" id="Phobius"/>
    </source>
</evidence>
<feature type="transmembrane region" description="Helical" evidence="1">
    <location>
        <begin position="74"/>
        <end position="92"/>
    </location>
</feature>
<sequence length="94" mass="10474">MKDRTWNILFVVVLAIIITIAFSTSYSATEGDSVLVENTGIMVTLVGIICVCGYLLFLSFIRGFESEKKVTFRTYIKTGILIIIAFSVLAMIRL</sequence>
<protein>
    <submittedName>
        <fullName evidence="2">Uncharacterized protein</fullName>
    </submittedName>
</protein>
<gene>
    <name evidence="2" type="ORF">HUG15_19910</name>
</gene>
<dbReference type="RefSeq" id="WP_200125133.1">
    <property type="nucleotide sequence ID" value="NZ_CP054705.1"/>
</dbReference>